<dbReference type="AlphaFoldDB" id="G7E0D4"/>
<name>G7E0D4_MIXOS</name>
<reference evidence="1 2" key="2">
    <citation type="journal article" date="2012" name="Open Biol.">
        <title>Characteristics of nucleosomes and linker DNA regions on the genome of the basidiomycete Mixia osmundae revealed by mono- and dinucleosome mapping.</title>
        <authorList>
            <person name="Nishida H."/>
            <person name="Kondo S."/>
            <person name="Matsumoto T."/>
            <person name="Suzuki Y."/>
            <person name="Yoshikawa H."/>
            <person name="Taylor T.D."/>
            <person name="Sugiyama J."/>
        </authorList>
    </citation>
    <scope>NUCLEOTIDE SEQUENCE [LARGE SCALE GENOMIC DNA]</scope>
    <source>
        <strain evidence="2">CBS 9802 / IAM 14324 / JCM 22182 / KY 12970</strain>
    </source>
</reference>
<evidence type="ECO:0000313" key="1">
    <source>
        <dbReference type="EMBL" id="GAA96294.1"/>
    </source>
</evidence>
<proteinExistence type="predicted"/>
<keyword evidence="2" id="KW-1185">Reference proteome</keyword>
<sequence>MRNGVPLCLHYVSRSKGHKGLAIEELRIRITLNDASARISSDRARVCIVQFCLLLPERQTRLRAKAESMQTSEARQCDE</sequence>
<organism evidence="1 2">
    <name type="scientific">Mixia osmundae (strain CBS 9802 / IAM 14324 / JCM 22182 / KY 12970)</name>
    <dbReference type="NCBI Taxonomy" id="764103"/>
    <lineage>
        <taxon>Eukaryota</taxon>
        <taxon>Fungi</taxon>
        <taxon>Dikarya</taxon>
        <taxon>Basidiomycota</taxon>
        <taxon>Pucciniomycotina</taxon>
        <taxon>Mixiomycetes</taxon>
        <taxon>Mixiales</taxon>
        <taxon>Mixiaceae</taxon>
        <taxon>Mixia</taxon>
    </lineage>
</organism>
<protein>
    <submittedName>
        <fullName evidence="1">Uncharacterized protein</fullName>
    </submittedName>
</protein>
<reference evidence="1 2" key="1">
    <citation type="journal article" date="2011" name="J. Gen. Appl. Microbiol.">
        <title>Draft genome sequencing of the enigmatic basidiomycete Mixia osmundae.</title>
        <authorList>
            <person name="Nishida H."/>
            <person name="Nagatsuka Y."/>
            <person name="Sugiyama J."/>
        </authorList>
    </citation>
    <scope>NUCLEOTIDE SEQUENCE [LARGE SCALE GENOMIC DNA]</scope>
    <source>
        <strain evidence="2">CBS 9802 / IAM 14324 / JCM 22182 / KY 12970</strain>
    </source>
</reference>
<gene>
    <name evidence="1" type="primary">Mo02960</name>
    <name evidence="1" type="ORF">E5Q_02960</name>
</gene>
<dbReference type="Proteomes" id="UP000009131">
    <property type="component" value="Unassembled WGS sequence"/>
</dbReference>
<dbReference type="EMBL" id="BABT02000076">
    <property type="protein sequence ID" value="GAA96294.1"/>
    <property type="molecule type" value="Genomic_DNA"/>
</dbReference>
<dbReference type="InParanoid" id="G7E0D4"/>
<dbReference type="HOGENOM" id="CLU_2606545_0_0_1"/>
<comment type="caution">
    <text evidence="1">The sequence shown here is derived from an EMBL/GenBank/DDBJ whole genome shotgun (WGS) entry which is preliminary data.</text>
</comment>
<evidence type="ECO:0000313" key="2">
    <source>
        <dbReference type="Proteomes" id="UP000009131"/>
    </source>
</evidence>
<accession>G7E0D4</accession>
<dbReference type="RefSeq" id="XP_014570910.1">
    <property type="nucleotide sequence ID" value="XM_014715424.1"/>
</dbReference>